<dbReference type="Proteomes" id="UP000007798">
    <property type="component" value="Unassembled WGS sequence"/>
</dbReference>
<evidence type="ECO:0000256" key="4">
    <source>
        <dbReference type="ARBA" id="ARBA00022989"/>
    </source>
</evidence>
<dbReference type="HOGENOM" id="CLU_049109_4_1_1"/>
<dbReference type="InParanoid" id="B4N588"/>
<dbReference type="PhylomeDB" id="B4N588"/>
<evidence type="ECO:0000256" key="5">
    <source>
        <dbReference type="ARBA" id="ARBA00023136"/>
    </source>
</evidence>
<sequence length="178" mass="21059">MFGKYLIVTNILGSGILLVIGDMVTQQLEYLAQNYPFDYHRSGQMLITGLILGPIQHLFYNLLDHILPESTHIVTLKKIFWDQLLMSPIYLFGFFYLTSLLEGRSFEESNDEIKEKFLYTWMMDCIIWPAVQYFNFRYLKSVYRVAFTNITNCLYIVLLSYIKHDMGKRHCHSKKSKK</sequence>
<feature type="transmembrane region" description="Helical" evidence="6">
    <location>
        <begin position="79"/>
        <end position="97"/>
    </location>
</feature>
<dbReference type="OrthoDB" id="10267969at2759"/>
<dbReference type="GO" id="GO:0016020">
    <property type="term" value="C:membrane"/>
    <property type="evidence" value="ECO:0007669"/>
    <property type="project" value="UniProtKB-SubCell"/>
</dbReference>
<dbReference type="KEGG" id="dwi:6645835"/>
<keyword evidence="4 6" id="KW-1133">Transmembrane helix</keyword>
<name>B4N588_DROWI</name>
<protein>
    <submittedName>
        <fullName evidence="7">GK19158</fullName>
    </submittedName>
</protein>
<dbReference type="InterPro" id="IPR007248">
    <property type="entry name" value="Mpv17_PMP22"/>
</dbReference>
<evidence type="ECO:0000256" key="2">
    <source>
        <dbReference type="ARBA" id="ARBA00006824"/>
    </source>
</evidence>
<evidence type="ECO:0000256" key="6">
    <source>
        <dbReference type="RuleBase" id="RU363053"/>
    </source>
</evidence>
<dbReference type="PANTHER" id="PTHR11266">
    <property type="entry name" value="PEROXISOMAL MEMBRANE PROTEIN 2, PXMP2 MPV17"/>
    <property type="match status" value="1"/>
</dbReference>
<keyword evidence="5 6" id="KW-0472">Membrane</keyword>
<proteinExistence type="inferred from homology"/>
<keyword evidence="3 6" id="KW-0812">Transmembrane</keyword>
<feature type="transmembrane region" description="Helical" evidence="6">
    <location>
        <begin position="142"/>
        <end position="162"/>
    </location>
</feature>
<accession>B4N588</accession>
<dbReference type="OMA" id="KFLYTWM"/>
<keyword evidence="8" id="KW-1185">Reference proteome</keyword>
<organism evidence="8">
    <name type="scientific">Drosophila willistoni</name>
    <name type="common">Fruit fly</name>
    <dbReference type="NCBI Taxonomy" id="7260"/>
    <lineage>
        <taxon>Eukaryota</taxon>
        <taxon>Metazoa</taxon>
        <taxon>Ecdysozoa</taxon>
        <taxon>Arthropoda</taxon>
        <taxon>Hexapoda</taxon>
        <taxon>Insecta</taxon>
        <taxon>Pterygota</taxon>
        <taxon>Neoptera</taxon>
        <taxon>Endopterygota</taxon>
        <taxon>Diptera</taxon>
        <taxon>Brachycera</taxon>
        <taxon>Muscomorpha</taxon>
        <taxon>Ephydroidea</taxon>
        <taxon>Drosophilidae</taxon>
        <taxon>Drosophila</taxon>
        <taxon>Sophophora</taxon>
    </lineage>
</organism>
<dbReference type="eggNOG" id="KOG1944">
    <property type="taxonomic scope" value="Eukaryota"/>
</dbReference>
<feature type="transmembrane region" description="Helical" evidence="6">
    <location>
        <begin position="45"/>
        <end position="63"/>
    </location>
</feature>
<comment type="similarity">
    <text evidence="2 6">Belongs to the peroxisomal membrane protein PXMP2/4 family.</text>
</comment>
<comment type="subcellular location">
    <subcellularLocation>
        <location evidence="1">Membrane</location>
        <topology evidence="1">Multi-pass membrane protein</topology>
    </subcellularLocation>
</comment>
<dbReference type="GO" id="GO:0005739">
    <property type="term" value="C:mitochondrion"/>
    <property type="evidence" value="ECO:0007669"/>
    <property type="project" value="TreeGrafter"/>
</dbReference>
<gene>
    <name evidence="7" type="primary">Dwil\GK19158</name>
    <name evidence="7" type="ORF">Dwil_GK19158</name>
</gene>
<evidence type="ECO:0000313" key="8">
    <source>
        <dbReference type="Proteomes" id="UP000007798"/>
    </source>
</evidence>
<dbReference type="GO" id="GO:0061668">
    <property type="term" value="P:mitochondrial ribosome assembly"/>
    <property type="evidence" value="ECO:0007669"/>
    <property type="project" value="TreeGrafter"/>
</dbReference>
<evidence type="ECO:0000256" key="1">
    <source>
        <dbReference type="ARBA" id="ARBA00004141"/>
    </source>
</evidence>
<dbReference type="STRING" id="7260.B4N588"/>
<dbReference type="Pfam" id="PF04117">
    <property type="entry name" value="Mpv17_PMP22"/>
    <property type="match status" value="1"/>
</dbReference>
<evidence type="ECO:0000313" key="7">
    <source>
        <dbReference type="EMBL" id="EDW79527.1"/>
    </source>
</evidence>
<evidence type="ECO:0000256" key="3">
    <source>
        <dbReference type="ARBA" id="ARBA00022692"/>
    </source>
</evidence>
<dbReference type="EMBL" id="CH964101">
    <property type="protein sequence ID" value="EDW79527.1"/>
    <property type="molecule type" value="Genomic_DNA"/>
</dbReference>
<reference evidence="7 8" key="1">
    <citation type="journal article" date="2007" name="Nature">
        <title>Evolution of genes and genomes on the Drosophila phylogeny.</title>
        <authorList>
            <consortium name="Drosophila 12 Genomes Consortium"/>
            <person name="Clark A.G."/>
            <person name="Eisen M.B."/>
            <person name="Smith D.R."/>
            <person name="Bergman C.M."/>
            <person name="Oliver B."/>
            <person name="Markow T.A."/>
            <person name="Kaufman T.C."/>
            <person name="Kellis M."/>
            <person name="Gelbart W."/>
            <person name="Iyer V.N."/>
            <person name="Pollard D.A."/>
            <person name="Sackton T.B."/>
            <person name="Larracuente A.M."/>
            <person name="Singh N.D."/>
            <person name="Abad J.P."/>
            <person name="Abt D.N."/>
            <person name="Adryan B."/>
            <person name="Aguade M."/>
            <person name="Akashi H."/>
            <person name="Anderson W.W."/>
            <person name="Aquadro C.F."/>
            <person name="Ardell D.H."/>
            <person name="Arguello R."/>
            <person name="Artieri C.G."/>
            <person name="Barbash D.A."/>
            <person name="Barker D."/>
            <person name="Barsanti P."/>
            <person name="Batterham P."/>
            <person name="Batzoglou S."/>
            <person name="Begun D."/>
            <person name="Bhutkar A."/>
            <person name="Blanco E."/>
            <person name="Bosak S.A."/>
            <person name="Bradley R.K."/>
            <person name="Brand A.D."/>
            <person name="Brent M.R."/>
            <person name="Brooks A.N."/>
            <person name="Brown R.H."/>
            <person name="Butlin R.K."/>
            <person name="Caggese C."/>
            <person name="Calvi B.R."/>
            <person name="Bernardo de Carvalho A."/>
            <person name="Caspi A."/>
            <person name="Castrezana S."/>
            <person name="Celniker S.E."/>
            <person name="Chang J.L."/>
            <person name="Chapple C."/>
            <person name="Chatterji S."/>
            <person name="Chinwalla A."/>
            <person name="Civetta A."/>
            <person name="Clifton S.W."/>
            <person name="Comeron J.M."/>
            <person name="Costello J.C."/>
            <person name="Coyne J.A."/>
            <person name="Daub J."/>
            <person name="David R.G."/>
            <person name="Delcher A.L."/>
            <person name="Delehaunty K."/>
            <person name="Do C.B."/>
            <person name="Ebling H."/>
            <person name="Edwards K."/>
            <person name="Eickbush T."/>
            <person name="Evans J.D."/>
            <person name="Filipski A."/>
            <person name="Findeiss S."/>
            <person name="Freyhult E."/>
            <person name="Fulton L."/>
            <person name="Fulton R."/>
            <person name="Garcia A.C."/>
            <person name="Gardiner A."/>
            <person name="Garfield D.A."/>
            <person name="Garvin B.E."/>
            <person name="Gibson G."/>
            <person name="Gilbert D."/>
            <person name="Gnerre S."/>
            <person name="Godfrey J."/>
            <person name="Good R."/>
            <person name="Gotea V."/>
            <person name="Gravely B."/>
            <person name="Greenberg A.J."/>
            <person name="Griffiths-Jones S."/>
            <person name="Gross S."/>
            <person name="Guigo R."/>
            <person name="Gustafson E.A."/>
            <person name="Haerty W."/>
            <person name="Hahn M.W."/>
            <person name="Halligan D.L."/>
            <person name="Halpern A.L."/>
            <person name="Halter G.M."/>
            <person name="Han M.V."/>
            <person name="Heger A."/>
            <person name="Hillier L."/>
            <person name="Hinrichs A.S."/>
            <person name="Holmes I."/>
            <person name="Hoskins R.A."/>
            <person name="Hubisz M.J."/>
            <person name="Hultmark D."/>
            <person name="Huntley M.A."/>
            <person name="Jaffe D.B."/>
            <person name="Jagadeeshan S."/>
            <person name="Jeck W.R."/>
            <person name="Johnson J."/>
            <person name="Jones C.D."/>
            <person name="Jordan W.C."/>
            <person name="Karpen G.H."/>
            <person name="Kataoka E."/>
            <person name="Keightley P.D."/>
            <person name="Kheradpour P."/>
            <person name="Kirkness E.F."/>
            <person name="Koerich L.B."/>
            <person name="Kristiansen K."/>
            <person name="Kudrna D."/>
            <person name="Kulathinal R.J."/>
            <person name="Kumar S."/>
            <person name="Kwok R."/>
            <person name="Lander E."/>
            <person name="Langley C.H."/>
            <person name="Lapoint R."/>
            <person name="Lazzaro B.P."/>
            <person name="Lee S.J."/>
            <person name="Levesque L."/>
            <person name="Li R."/>
            <person name="Lin C.F."/>
            <person name="Lin M.F."/>
            <person name="Lindblad-Toh K."/>
            <person name="Llopart A."/>
            <person name="Long M."/>
            <person name="Low L."/>
            <person name="Lozovsky E."/>
            <person name="Lu J."/>
            <person name="Luo M."/>
            <person name="Machado C.A."/>
            <person name="Makalowski W."/>
            <person name="Marzo M."/>
            <person name="Matsuda M."/>
            <person name="Matzkin L."/>
            <person name="McAllister B."/>
            <person name="McBride C.S."/>
            <person name="McKernan B."/>
            <person name="McKernan K."/>
            <person name="Mendez-Lago M."/>
            <person name="Minx P."/>
            <person name="Mollenhauer M.U."/>
            <person name="Montooth K."/>
            <person name="Mount S.M."/>
            <person name="Mu X."/>
            <person name="Myers E."/>
            <person name="Negre B."/>
            <person name="Newfeld S."/>
            <person name="Nielsen R."/>
            <person name="Noor M.A."/>
            <person name="O'Grady P."/>
            <person name="Pachter L."/>
            <person name="Papaceit M."/>
            <person name="Parisi M.J."/>
            <person name="Parisi M."/>
            <person name="Parts L."/>
            <person name="Pedersen J.S."/>
            <person name="Pesole G."/>
            <person name="Phillippy A.M."/>
            <person name="Ponting C.P."/>
            <person name="Pop M."/>
            <person name="Porcelli D."/>
            <person name="Powell J.R."/>
            <person name="Prohaska S."/>
            <person name="Pruitt K."/>
            <person name="Puig M."/>
            <person name="Quesneville H."/>
            <person name="Ram K.R."/>
            <person name="Rand D."/>
            <person name="Rasmussen M.D."/>
            <person name="Reed L.K."/>
            <person name="Reenan R."/>
            <person name="Reily A."/>
            <person name="Remington K.A."/>
            <person name="Rieger T.T."/>
            <person name="Ritchie M.G."/>
            <person name="Robin C."/>
            <person name="Rogers Y.H."/>
            <person name="Rohde C."/>
            <person name="Rozas J."/>
            <person name="Rubenfield M.J."/>
            <person name="Ruiz A."/>
            <person name="Russo S."/>
            <person name="Salzberg S.L."/>
            <person name="Sanchez-Gracia A."/>
            <person name="Saranga D.J."/>
            <person name="Sato H."/>
            <person name="Schaeffer S.W."/>
            <person name="Schatz M.C."/>
            <person name="Schlenke T."/>
            <person name="Schwartz R."/>
            <person name="Segarra C."/>
            <person name="Singh R.S."/>
            <person name="Sirot L."/>
            <person name="Sirota M."/>
            <person name="Sisneros N.B."/>
            <person name="Smith C.D."/>
            <person name="Smith T.F."/>
            <person name="Spieth J."/>
            <person name="Stage D.E."/>
            <person name="Stark A."/>
            <person name="Stephan W."/>
            <person name="Strausberg R.L."/>
            <person name="Strempel S."/>
            <person name="Sturgill D."/>
            <person name="Sutton G."/>
            <person name="Sutton G.G."/>
            <person name="Tao W."/>
            <person name="Teichmann S."/>
            <person name="Tobari Y.N."/>
            <person name="Tomimura Y."/>
            <person name="Tsolas J.M."/>
            <person name="Valente V.L."/>
            <person name="Venter E."/>
            <person name="Venter J.C."/>
            <person name="Vicario S."/>
            <person name="Vieira F.G."/>
            <person name="Vilella A.J."/>
            <person name="Villasante A."/>
            <person name="Walenz B."/>
            <person name="Wang J."/>
            <person name="Wasserman M."/>
            <person name="Watts T."/>
            <person name="Wilson D."/>
            <person name="Wilson R.K."/>
            <person name="Wing R.A."/>
            <person name="Wolfner M.F."/>
            <person name="Wong A."/>
            <person name="Wong G.K."/>
            <person name="Wu C.I."/>
            <person name="Wu G."/>
            <person name="Yamamoto D."/>
            <person name="Yang H.P."/>
            <person name="Yang S.P."/>
            <person name="Yorke J.A."/>
            <person name="Yoshida K."/>
            <person name="Zdobnov E."/>
            <person name="Zhang P."/>
            <person name="Zhang Y."/>
            <person name="Zimin A.V."/>
            <person name="Baldwin J."/>
            <person name="Abdouelleil A."/>
            <person name="Abdulkadir J."/>
            <person name="Abebe A."/>
            <person name="Abera B."/>
            <person name="Abreu J."/>
            <person name="Acer S.C."/>
            <person name="Aftuck L."/>
            <person name="Alexander A."/>
            <person name="An P."/>
            <person name="Anderson E."/>
            <person name="Anderson S."/>
            <person name="Arachi H."/>
            <person name="Azer M."/>
            <person name="Bachantsang P."/>
            <person name="Barry A."/>
            <person name="Bayul T."/>
            <person name="Berlin A."/>
            <person name="Bessette D."/>
            <person name="Bloom T."/>
            <person name="Blye J."/>
            <person name="Boguslavskiy L."/>
            <person name="Bonnet C."/>
            <person name="Boukhgalter B."/>
            <person name="Bourzgui I."/>
            <person name="Brown A."/>
            <person name="Cahill P."/>
            <person name="Channer S."/>
            <person name="Cheshatsang Y."/>
            <person name="Chuda L."/>
            <person name="Citroen M."/>
            <person name="Collymore A."/>
            <person name="Cooke P."/>
            <person name="Costello M."/>
            <person name="D'Aco K."/>
            <person name="Daza R."/>
            <person name="De Haan G."/>
            <person name="DeGray S."/>
            <person name="DeMaso C."/>
            <person name="Dhargay N."/>
            <person name="Dooley K."/>
            <person name="Dooley E."/>
            <person name="Doricent M."/>
            <person name="Dorje P."/>
            <person name="Dorjee K."/>
            <person name="Dupes A."/>
            <person name="Elong R."/>
            <person name="Falk J."/>
            <person name="Farina A."/>
            <person name="Faro S."/>
            <person name="Ferguson D."/>
            <person name="Fisher S."/>
            <person name="Foley C.D."/>
            <person name="Franke A."/>
            <person name="Friedrich D."/>
            <person name="Gadbois L."/>
            <person name="Gearin G."/>
            <person name="Gearin C.R."/>
            <person name="Giannoukos G."/>
            <person name="Goode T."/>
            <person name="Graham J."/>
            <person name="Grandbois E."/>
            <person name="Grewal S."/>
            <person name="Gyaltsen K."/>
            <person name="Hafez N."/>
            <person name="Hagos B."/>
            <person name="Hall J."/>
            <person name="Henson C."/>
            <person name="Hollinger A."/>
            <person name="Honan T."/>
            <person name="Huard M.D."/>
            <person name="Hughes L."/>
            <person name="Hurhula B."/>
            <person name="Husby M.E."/>
            <person name="Kamat A."/>
            <person name="Kanga B."/>
            <person name="Kashin S."/>
            <person name="Khazanovich D."/>
            <person name="Kisner P."/>
            <person name="Lance K."/>
            <person name="Lara M."/>
            <person name="Lee W."/>
            <person name="Lennon N."/>
            <person name="Letendre F."/>
            <person name="LeVine R."/>
            <person name="Lipovsky A."/>
            <person name="Liu X."/>
            <person name="Liu J."/>
            <person name="Liu S."/>
            <person name="Lokyitsang T."/>
            <person name="Lokyitsang Y."/>
            <person name="Lubonja R."/>
            <person name="Lui A."/>
            <person name="MacDonald P."/>
            <person name="Magnisalis V."/>
            <person name="Maru K."/>
            <person name="Matthews C."/>
            <person name="McCusker W."/>
            <person name="McDonough S."/>
            <person name="Mehta T."/>
            <person name="Meldrim J."/>
            <person name="Meneus L."/>
            <person name="Mihai O."/>
            <person name="Mihalev A."/>
            <person name="Mihova T."/>
            <person name="Mittelman R."/>
            <person name="Mlenga V."/>
            <person name="Montmayeur A."/>
            <person name="Mulrain L."/>
            <person name="Navidi A."/>
            <person name="Naylor J."/>
            <person name="Negash T."/>
            <person name="Nguyen T."/>
            <person name="Nguyen N."/>
            <person name="Nicol R."/>
            <person name="Norbu C."/>
            <person name="Norbu N."/>
            <person name="Novod N."/>
            <person name="O'Neill B."/>
            <person name="Osman S."/>
            <person name="Markiewicz E."/>
            <person name="Oyono O.L."/>
            <person name="Patti C."/>
            <person name="Phunkhang P."/>
            <person name="Pierre F."/>
            <person name="Priest M."/>
            <person name="Raghuraman S."/>
            <person name="Rege F."/>
            <person name="Reyes R."/>
            <person name="Rise C."/>
            <person name="Rogov P."/>
            <person name="Ross K."/>
            <person name="Ryan E."/>
            <person name="Settipalli S."/>
            <person name="Shea T."/>
            <person name="Sherpa N."/>
            <person name="Shi L."/>
            <person name="Shih D."/>
            <person name="Sparrow T."/>
            <person name="Spaulding J."/>
            <person name="Stalker J."/>
            <person name="Stange-Thomann N."/>
            <person name="Stavropoulos S."/>
            <person name="Stone C."/>
            <person name="Strader C."/>
            <person name="Tesfaye S."/>
            <person name="Thomson T."/>
            <person name="Thoulutsang Y."/>
            <person name="Thoulutsang D."/>
            <person name="Topham K."/>
            <person name="Topping I."/>
            <person name="Tsamla T."/>
            <person name="Vassiliev H."/>
            <person name="Vo A."/>
            <person name="Wangchuk T."/>
            <person name="Wangdi T."/>
            <person name="Weiand M."/>
            <person name="Wilkinson J."/>
            <person name="Wilson A."/>
            <person name="Yadav S."/>
            <person name="Young G."/>
            <person name="Yu Q."/>
            <person name="Zembek L."/>
            <person name="Zhong D."/>
            <person name="Zimmer A."/>
            <person name="Zwirko Z."/>
            <person name="Jaffe D.B."/>
            <person name="Alvarez P."/>
            <person name="Brockman W."/>
            <person name="Butler J."/>
            <person name="Chin C."/>
            <person name="Gnerre S."/>
            <person name="Grabherr M."/>
            <person name="Kleber M."/>
            <person name="Mauceli E."/>
            <person name="MacCallum I."/>
        </authorList>
    </citation>
    <scope>NUCLEOTIDE SEQUENCE [LARGE SCALE GENOMIC DNA]</scope>
    <source>
        <strain evidence="8">Tucson 14030-0811.24</strain>
    </source>
</reference>
<dbReference type="PANTHER" id="PTHR11266:SF81">
    <property type="entry name" value="GH12661P-RELATED"/>
    <property type="match status" value="1"/>
</dbReference>
<dbReference type="AlphaFoldDB" id="B4N588"/>
<feature type="transmembrane region" description="Helical" evidence="6">
    <location>
        <begin position="6"/>
        <end position="24"/>
    </location>
</feature>
<dbReference type="FunCoup" id="B4N588">
    <property type="interactions" value="319"/>
</dbReference>